<dbReference type="eggNOG" id="ENOG5033CM8">
    <property type="taxonomic scope" value="Bacteria"/>
</dbReference>
<accession>R2QIG7</accession>
<dbReference type="OrthoDB" id="1644322at2"/>
<dbReference type="STRING" id="160454.RV10_GL002570"/>
<dbReference type="AlphaFoldDB" id="R2QIG7"/>
<proteinExistence type="predicted"/>
<dbReference type="PATRIC" id="fig|1158607.3.peg.1059"/>
<evidence type="ECO:0000313" key="2">
    <source>
        <dbReference type="Proteomes" id="UP000013782"/>
    </source>
</evidence>
<comment type="caution">
    <text evidence="1">The sequence shown here is derived from an EMBL/GenBank/DDBJ whole genome shotgun (WGS) entry which is preliminary data.</text>
</comment>
<gene>
    <name evidence="1" type="ORF">UAU_01058</name>
</gene>
<protein>
    <recommendedName>
        <fullName evidence="3">DNA-directed RNA polymerase beta subunit</fullName>
    </recommendedName>
</protein>
<keyword evidence="2" id="KW-1185">Reference proteome</keyword>
<evidence type="ECO:0008006" key="3">
    <source>
        <dbReference type="Google" id="ProtNLM"/>
    </source>
</evidence>
<reference evidence="1 2" key="1">
    <citation type="submission" date="2013-02" db="EMBL/GenBank/DDBJ databases">
        <title>The Genome Sequence of Enterococcus pallens BAA-351.</title>
        <authorList>
            <consortium name="The Broad Institute Genome Sequencing Platform"/>
            <consortium name="The Broad Institute Genome Sequencing Center for Infectious Disease"/>
            <person name="Earl A.M."/>
            <person name="Gilmore M.S."/>
            <person name="Lebreton F."/>
            <person name="Walker B."/>
            <person name="Young S.K."/>
            <person name="Zeng Q."/>
            <person name="Gargeya S."/>
            <person name="Fitzgerald M."/>
            <person name="Haas B."/>
            <person name="Abouelleil A."/>
            <person name="Alvarado L."/>
            <person name="Arachchi H.M."/>
            <person name="Berlin A.M."/>
            <person name="Chapman S.B."/>
            <person name="Dewar J."/>
            <person name="Goldberg J."/>
            <person name="Griggs A."/>
            <person name="Gujja S."/>
            <person name="Hansen M."/>
            <person name="Howarth C."/>
            <person name="Imamovic A."/>
            <person name="Larimer J."/>
            <person name="McCowan C."/>
            <person name="Murphy C."/>
            <person name="Neiman D."/>
            <person name="Pearson M."/>
            <person name="Priest M."/>
            <person name="Roberts A."/>
            <person name="Saif S."/>
            <person name="Shea T."/>
            <person name="Sisk P."/>
            <person name="Sykes S."/>
            <person name="Wortman J."/>
            <person name="Nusbaum C."/>
            <person name="Birren B."/>
        </authorList>
    </citation>
    <scope>NUCLEOTIDE SEQUENCE [LARGE SCALE GENOMIC DNA]</scope>
    <source>
        <strain evidence="1 2">ATCC BAA-351</strain>
    </source>
</reference>
<dbReference type="EMBL" id="AJAQ01000008">
    <property type="protein sequence ID" value="EOH96407.1"/>
    <property type="molecule type" value="Genomic_DNA"/>
</dbReference>
<name>R2QIG7_9ENTE</name>
<organism evidence="1 2">
    <name type="scientific">Enterococcus pallens ATCC BAA-351</name>
    <dbReference type="NCBI Taxonomy" id="1158607"/>
    <lineage>
        <taxon>Bacteria</taxon>
        <taxon>Bacillati</taxon>
        <taxon>Bacillota</taxon>
        <taxon>Bacilli</taxon>
        <taxon>Lactobacillales</taxon>
        <taxon>Enterococcaceae</taxon>
        <taxon>Enterococcus</taxon>
    </lineage>
</organism>
<dbReference type="HOGENOM" id="CLU_132560_1_2_9"/>
<sequence length="118" mass="13656">MNEPDYQDRGLLKWLGFYLSDHTELINKEKTIAAKFNPSKPSMESHEIKEIINQAIIRQQIVSIQKEERDLQGRFPDDIIGIIEGGDELGLFISGHKINYDEIRNIQIVPFSKWSNLS</sequence>
<dbReference type="RefSeq" id="WP_010756112.1">
    <property type="nucleotide sequence ID" value="NZ_ASWD01000007.1"/>
</dbReference>
<dbReference type="Proteomes" id="UP000013782">
    <property type="component" value="Unassembled WGS sequence"/>
</dbReference>
<evidence type="ECO:0000313" key="1">
    <source>
        <dbReference type="EMBL" id="EOH96407.1"/>
    </source>
</evidence>